<dbReference type="InterPro" id="IPR019808">
    <property type="entry name" value="Histidine_triad_CS"/>
</dbReference>
<dbReference type="CDD" id="cd01275">
    <property type="entry name" value="FHIT"/>
    <property type="match status" value="1"/>
</dbReference>
<evidence type="ECO:0000256" key="6">
    <source>
        <dbReference type="PROSITE-ProRule" id="PRU00464"/>
    </source>
</evidence>
<comment type="cofactor">
    <cofactor evidence="7">
        <name>Mn(2+)</name>
        <dbReference type="ChEBI" id="CHEBI:29035"/>
    </cofactor>
</comment>
<keyword evidence="2 7" id="KW-0378">Hydrolase</keyword>
<name>A0A4Q9QB28_9APHY</name>
<dbReference type="PANTHER" id="PTHR46243:SF1">
    <property type="entry name" value="BIS(5'-ADENOSYL)-TRIPHOSPHATASE"/>
    <property type="match status" value="1"/>
</dbReference>
<dbReference type="Proteomes" id="UP000292082">
    <property type="component" value="Unassembled WGS sequence"/>
</dbReference>
<organism evidence="9 10">
    <name type="scientific">Dichomitus squalens</name>
    <dbReference type="NCBI Taxonomy" id="114155"/>
    <lineage>
        <taxon>Eukaryota</taxon>
        <taxon>Fungi</taxon>
        <taxon>Dikarya</taxon>
        <taxon>Basidiomycota</taxon>
        <taxon>Agaricomycotina</taxon>
        <taxon>Agaricomycetes</taxon>
        <taxon>Polyporales</taxon>
        <taxon>Polyporaceae</taxon>
        <taxon>Dichomitus</taxon>
    </lineage>
</organism>
<accession>A0A4Q9QB28</accession>
<keyword evidence="10" id="KW-1185">Reference proteome</keyword>
<evidence type="ECO:0000256" key="7">
    <source>
        <dbReference type="RuleBase" id="RU366076"/>
    </source>
</evidence>
<dbReference type="Pfam" id="PF01230">
    <property type="entry name" value="HIT"/>
    <property type="match status" value="1"/>
</dbReference>
<feature type="short sequence motif" description="Histidine triad motif" evidence="6">
    <location>
        <begin position="135"/>
        <end position="139"/>
    </location>
</feature>
<dbReference type="SUPFAM" id="SSF54197">
    <property type="entry name" value="HIT-like"/>
    <property type="match status" value="1"/>
</dbReference>
<feature type="domain" description="HIT" evidence="8">
    <location>
        <begin position="43"/>
        <end position="151"/>
    </location>
</feature>
<comment type="catalytic activity">
    <reaction evidence="7">
        <text>P(1),P(3)-bis(5'-adenosyl) triphosphate + H2O = AMP + ADP + 2 H(+)</text>
        <dbReference type="Rhea" id="RHEA:13893"/>
        <dbReference type="ChEBI" id="CHEBI:15377"/>
        <dbReference type="ChEBI" id="CHEBI:15378"/>
        <dbReference type="ChEBI" id="CHEBI:58529"/>
        <dbReference type="ChEBI" id="CHEBI:456215"/>
        <dbReference type="ChEBI" id="CHEBI:456216"/>
        <dbReference type="EC" id="3.6.1.29"/>
    </reaction>
</comment>
<dbReference type="PROSITE" id="PS51084">
    <property type="entry name" value="HIT_2"/>
    <property type="match status" value="1"/>
</dbReference>
<feature type="binding site" evidence="4">
    <location>
        <position position="139"/>
    </location>
    <ligand>
        <name>substrate</name>
    </ligand>
</feature>
<keyword evidence="1 7" id="KW-0547">Nucleotide-binding</keyword>
<dbReference type="GO" id="GO:0047710">
    <property type="term" value="F:bis(5'-adenosyl)-triphosphatase activity"/>
    <property type="evidence" value="ECO:0007669"/>
    <property type="project" value="UniProtKB-UniRule"/>
</dbReference>
<dbReference type="EC" id="3.6.1.29" evidence="7"/>
<evidence type="ECO:0000256" key="1">
    <source>
        <dbReference type="ARBA" id="ARBA00022741"/>
    </source>
</evidence>
<feature type="binding site" evidence="4">
    <location>
        <position position="124"/>
    </location>
    <ligand>
        <name>substrate</name>
    </ligand>
</feature>
<evidence type="ECO:0000259" key="8">
    <source>
        <dbReference type="PROSITE" id="PS51084"/>
    </source>
</evidence>
<feature type="binding site" evidence="4">
    <location>
        <begin position="130"/>
        <end position="133"/>
    </location>
    <ligand>
        <name>substrate</name>
    </ligand>
</feature>
<reference evidence="9 10" key="1">
    <citation type="submission" date="2019-01" db="EMBL/GenBank/DDBJ databases">
        <title>Draft genome sequences of three monokaryotic isolates of the white-rot basidiomycete fungus Dichomitus squalens.</title>
        <authorList>
            <consortium name="DOE Joint Genome Institute"/>
            <person name="Lopez S.C."/>
            <person name="Andreopoulos B."/>
            <person name="Pangilinan J."/>
            <person name="Lipzen A."/>
            <person name="Riley R."/>
            <person name="Ahrendt S."/>
            <person name="Ng V."/>
            <person name="Barry K."/>
            <person name="Daum C."/>
            <person name="Grigoriev I.V."/>
            <person name="Hilden K.S."/>
            <person name="Makela M.R."/>
            <person name="de Vries R.P."/>
        </authorList>
    </citation>
    <scope>NUCLEOTIDE SEQUENCE [LARGE SCALE GENOMIC DNA]</scope>
    <source>
        <strain evidence="9 10">CBS 464.89</strain>
    </source>
</reference>
<dbReference type="FunFam" id="3.30.428.10:FF:000011">
    <property type="entry name" value="Fragile histidine triad"/>
    <property type="match status" value="1"/>
</dbReference>
<feature type="active site" description="Tele-AMP-histidine intermediate" evidence="3">
    <location>
        <position position="137"/>
    </location>
</feature>
<evidence type="ECO:0000256" key="5">
    <source>
        <dbReference type="PIRSR" id="PIRSR639383-3"/>
    </source>
</evidence>
<dbReference type="PANTHER" id="PTHR46243">
    <property type="entry name" value="BIS(5'-ADENOSYL)-TRIPHOSPHATASE"/>
    <property type="match status" value="1"/>
</dbReference>
<dbReference type="InterPro" id="IPR051884">
    <property type="entry name" value="Bis(5'-adenosyl)-TPase_reg"/>
</dbReference>
<dbReference type="InterPro" id="IPR039383">
    <property type="entry name" value="FHIT"/>
</dbReference>
<evidence type="ECO:0000256" key="3">
    <source>
        <dbReference type="PIRSR" id="PIRSR639383-1"/>
    </source>
</evidence>
<evidence type="ECO:0000313" key="10">
    <source>
        <dbReference type="Proteomes" id="UP000292082"/>
    </source>
</evidence>
<dbReference type="InterPro" id="IPR036265">
    <property type="entry name" value="HIT-like_sf"/>
</dbReference>
<dbReference type="Gene3D" id="3.30.428.10">
    <property type="entry name" value="HIT-like"/>
    <property type="match status" value="1"/>
</dbReference>
<dbReference type="AlphaFoldDB" id="A0A4Q9QB28"/>
<dbReference type="EMBL" id="ML145085">
    <property type="protein sequence ID" value="TBU64872.1"/>
    <property type="molecule type" value="Genomic_DNA"/>
</dbReference>
<protein>
    <recommendedName>
        <fullName evidence="7">Bis(5'-adenosyl)-triphosphatase</fullName>
        <ecNumber evidence="7">3.6.1.29</ecNumber>
    </recommendedName>
</protein>
<sequence>MSPISDLVPVRVRRARPCPLPHPPLRSDDGTHQLAIKTSRIMSALFFSSFDVTRQAFYRSGLAAAIVNLKPIVPGHVLVIPTRVVPRFADLEQDELASLMASVQHVGRVIERVYGADGLTIACQDGKAAGQTVPHLHFHLLPRKIQGDAFARNDDVYPALERFEGGLVDNLRRVPQPLQVDADEDRKPRTLEDMEKEALWLKTFFDPVEGS</sequence>
<evidence type="ECO:0000256" key="2">
    <source>
        <dbReference type="ARBA" id="ARBA00022801"/>
    </source>
</evidence>
<dbReference type="GO" id="GO:0000166">
    <property type="term" value="F:nucleotide binding"/>
    <property type="evidence" value="ECO:0007669"/>
    <property type="project" value="UniProtKB-KW"/>
</dbReference>
<gene>
    <name evidence="9" type="ORF">BD310DRAFT_913550</name>
</gene>
<evidence type="ECO:0000313" key="9">
    <source>
        <dbReference type="EMBL" id="TBU64872.1"/>
    </source>
</evidence>
<proteinExistence type="predicted"/>
<evidence type="ECO:0000256" key="4">
    <source>
        <dbReference type="PIRSR" id="PIRSR639383-2"/>
    </source>
</evidence>
<dbReference type="PROSITE" id="PS00892">
    <property type="entry name" value="HIT_1"/>
    <property type="match status" value="1"/>
</dbReference>
<feature type="binding site" evidence="4">
    <location>
        <position position="68"/>
    </location>
    <ligand>
        <name>substrate</name>
    </ligand>
</feature>
<dbReference type="STRING" id="114155.A0A4Q9QB28"/>
<feature type="site" description="Important for induction of apoptosis" evidence="5">
    <location>
        <position position="157"/>
    </location>
</feature>
<dbReference type="InterPro" id="IPR011146">
    <property type="entry name" value="HIT-like"/>
</dbReference>